<dbReference type="AlphaFoldDB" id="A0A0H3A6Q8"/>
<evidence type="ECO:0008006" key="3">
    <source>
        <dbReference type="Google" id="ProtNLM"/>
    </source>
</evidence>
<gene>
    <name evidence="1" type="ordered locus">Dvul_0756</name>
</gene>
<dbReference type="Proteomes" id="UP000009173">
    <property type="component" value="Chromosome"/>
</dbReference>
<accession>A0A0H3A6Q8</accession>
<dbReference type="SUPFAM" id="SSF55781">
    <property type="entry name" value="GAF domain-like"/>
    <property type="match status" value="1"/>
</dbReference>
<organism evidence="1 2">
    <name type="scientific">Nitratidesulfovibrio vulgaris (strain DP4)</name>
    <name type="common">Desulfovibrio vulgaris</name>
    <dbReference type="NCBI Taxonomy" id="391774"/>
    <lineage>
        <taxon>Bacteria</taxon>
        <taxon>Pseudomonadati</taxon>
        <taxon>Thermodesulfobacteriota</taxon>
        <taxon>Desulfovibrionia</taxon>
        <taxon>Desulfovibrionales</taxon>
        <taxon>Desulfovibrionaceae</taxon>
        <taxon>Nitratidesulfovibrio</taxon>
    </lineage>
</organism>
<dbReference type="KEGG" id="dvl:Dvul_0756"/>
<protein>
    <recommendedName>
        <fullName evidence="3">GAF domain-containing protein</fullName>
    </recommendedName>
</protein>
<dbReference type="HOGENOM" id="CLU_719106_0_0_7"/>
<dbReference type="EMBL" id="CP000527">
    <property type="protein sequence ID" value="ABM27779.1"/>
    <property type="molecule type" value="Genomic_DNA"/>
</dbReference>
<evidence type="ECO:0000313" key="1">
    <source>
        <dbReference type="EMBL" id="ABM27779.1"/>
    </source>
</evidence>
<name>A0A0H3A6Q8_NITV4</name>
<reference evidence="2" key="1">
    <citation type="journal article" date="2009" name="Environ. Microbiol.">
        <title>Contribution of mobile genetic elements to Desulfovibrio vulgaris genome plasticity.</title>
        <authorList>
            <person name="Walker C.B."/>
            <person name="Stolyar S."/>
            <person name="Chivian D."/>
            <person name="Pinel N."/>
            <person name="Gabster J.A."/>
            <person name="Dehal P.S."/>
            <person name="He Z."/>
            <person name="Yang Z.K."/>
            <person name="Yen H.C."/>
            <person name="Zhou J."/>
            <person name="Wall J.D."/>
            <person name="Hazen T.C."/>
            <person name="Arkin A.P."/>
            <person name="Stahl D.A."/>
        </authorList>
    </citation>
    <scope>NUCLEOTIDE SEQUENCE [LARGE SCALE GENOMIC DNA]</scope>
    <source>
        <strain evidence="2">DP4</strain>
    </source>
</reference>
<dbReference type="InterPro" id="IPR029016">
    <property type="entry name" value="GAF-like_dom_sf"/>
</dbReference>
<sequence>MTVSCRGARAVRESVHSRWTRSGSFCRILPTLKRRAFFFHGLFARDSPMSADDACLSLHEAFRVKNSSRTGAECRPDGTMLHDAFVLWLESAPEDVRRAIIALLPPVHTAMKRGHRPNAGKGPVQGWRDLLGLLGDVAAMRHDMEPLIRVTNELLGVAEEMVPPEEALRQSAQTLVRFFGADLFVCRLRDADGDWRVVASDRPDGGAVPIFSPILEEGLAGHPVMRAVCDGTRHVVSNDLRGMDRGGESFDCMAYKAGCRSRLAFVLRERKDKAPFGLVLLYSEQEGGFDGYDARFLAKCARIVALTTGRRLAVARDALEKAAGAVAHHGNNALAILRNYGELCAELLDDMHDEWEDATTEMQALRDLLPEDAPARAHADRLQEKLTRLDTLMLTEYIDGVLRSSRRIQRIIAALEESAQRPRLMHYVLGRHVLDLGDTSSED</sequence>
<evidence type="ECO:0000313" key="2">
    <source>
        <dbReference type="Proteomes" id="UP000009173"/>
    </source>
</evidence>
<proteinExistence type="predicted"/>
<dbReference type="Gene3D" id="3.30.450.40">
    <property type="match status" value="1"/>
</dbReference>